<protein>
    <recommendedName>
        <fullName evidence="4">Secreted protein</fullName>
    </recommendedName>
</protein>
<reference evidence="3" key="1">
    <citation type="journal article" date="2017" name="Proc. Natl. Acad. Sci. U.S.A.">
        <title>Simulation of Deepwater Horizon oil plume reveals substrate specialization within a complex community of hydrocarbon-degraders.</title>
        <authorList>
            <person name="Hu P."/>
            <person name="Dubinsky E.A."/>
            <person name="Probst A.J."/>
            <person name="Wang J."/>
            <person name="Sieber C.M.K."/>
            <person name="Tom L.M."/>
            <person name="Gardinali P."/>
            <person name="Banfield J.F."/>
            <person name="Atlas R.M."/>
            <person name="Andersen G.L."/>
        </authorList>
    </citation>
    <scope>NUCLEOTIDE SEQUENCE [LARGE SCALE GENOMIC DNA]</scope>
</reference>
<name>A0A1Y5F8Z3_9BACT</name>
<evidence type="ECO:0000313" key="2">
    <source>
        <dbReference type="EMBL" id="OUR97427.1"/>
    </source>
</evidence>
<feature type="signal peptide" evidence="1">
    <location>
        <begin position="1"/>
        <end position="18"/>
    </location>
</feature>
<dbReference type="AlphaFoldDB" id="A0A1Y5F8Z3"/>
<feature type="chain" id="PRO_5013209572" description="Secreted protein" evidence="1">
    <location>
        <begin position="19"/>
        <end position="86"/>
    </location>
</feature>
<comment type="caution">
    <text evidence="2">The sequence shown here is derived from an EMBL/GenBank/DDBJ whole genome shotgun (WGS) entry which is preliminary data.</text>
</comment>
<dbReference type="EMBL" id="MAAO01000006">
    <property type="protein sequence ID" value="OUR97427.1"/>
    <property type="molecule type" value="Genomic_DNA"/>
</dbReference>
<evidence type="ECO:0000313" key="3">
    <source>
        <dbReference type="Proteomes" id="UP000196531"/>
    </source>
</evidence>
<organism evidence="2 3">
    <name type="scientific">Halobacteriovorax marinus</name>
    <dbReference type="NCBI Taxonomy" id="97084"/>
    <lineage>
        <taxon>Bacteria</taxon>
        <taxon>Pseudomonadati</taxon>
        <taxon>Bdellovibrionota</taxon>
        <taxon>Bacteriovoracia</taxon>
        <taxon>Bacteriovoracales</taxon>
        <taxon>Halobacteriovoraceae</taxon>
        <taxon>Halobacteriovorax</taxon>
    </lineage>
</organism>
<evidence type="ECO:0008006" key="4">
    <source>
        <dbReference type="Google" id="ProtNLM"/>
    </source>
</evidence>
<keyword evidence="1" id="KW-0732">Signal</keyword>
<evidence type="ECO:0000256" key="1">
    <source>
        <dbReference type="SAM" id="SignalP"/>
    </source>
</evidence>
<proteinExistence type="predicted"/>
<gene>
    <name evidence="2" type="ORF">A9Q84_13965</name>
</gene>
<sequence length="86" mass="9893">MVKRLMLIFLLFNSIASARSLTRRLHVASVKTISKTKKYNVTFKEMAAFYSSKEDTIKCLASSAKNNESVLVKWDMETLEIQKCKK</sequence>
<accession>A0A1Y5F8Z3</accession>
<dbReference type="Proteomes" id="UP000196531">
    <property type="component" value="Unassembled WGS sequence"/>
</dbReference>